<dbReference type="Gene3D" id="3.40.50.300">
    <property type="entry name" value="P-loop containing nucleotide triphosphate hydrolases"/>
    <property type="match status" value="1"/>
</dbReference>
<dbReference type="eggNOG" id="COG1136">
    <property type="taxonomic scope" value="Bacteria"/>
</dbReference>
<dbReference type="HOGENOM" id="CLU_000604_1_22_7"/>
<dbReference type="GO" id="GO:0022857">
    <property type="term" value="F:transmembrane transporter activity"/>
    <property type="evidence" value="ECO:0007669"/>
    <property type="project" value="TreeGrafter"/>
</dbReference>
<dbReference type="GO" id="GO:0005524">
    <property type="term" value="F:ATP binding"/>
    <property type="evidence" value="ECO:0007669"/>
    <property type="project" value="InterPro"/>
</dbReference>
<name>F2LWF0_HIPMA</name>
<evidence type="ECO:0000313" key="2">
    <source>
        <dbReference type="EMBL" id="AEA32996.1"/>
    </source>
</evidence>
<dbReference type="Proteomes" id="UP000008139">
    <property type="component" value="Chromosome"/>
</dbReference>
<evidence type="ECO:0000313" key="3">
    <source>
        <dbReference type="Proteomes" id="UP000008139"/>
    </source>
</evidence>
<dbReference type="AlphaFoldDB" id="F2LWF0"/>
<keyword evidence="3" id="KW-1185">Reference proteome</keyword>
<protein>
    <submittedName>
        <fullName evidence="2">ABC transporter related protein</fullName>
    </submittedName>
</protein>
<sequence length="206" mass="23746">MVEFIDVVKSFNKRTVFSNLSFRIAANRINQIILPQSGGKSTIIRMIYGAEKPDSGFVRVFDFNVSDLNYSGILLLRRYLGIIFEDIRLISNMTVKENLSAITKLTRRDLYLSEEIFDMLSIGHLLDKYPHELSISEQSLINIARGVIYNFPLVIADEPLRYLSEDYRIKVIRLFKYLNQDKGITFLIATLASIDDDFYTVELKGL</sequence>
<dbReference type="EMBL" id="CP002606">
    <property type="protein sequence ID" value="AEA32996.1"/>
    <property type="molecule type" value="Genomic_DNA"/>
</dbReference>
<dbReference type="KEGG" id="hmr:Hipma_0013"/>
<feature type="domain" description="ABC transporter" evidence="1">
    <location>
        <begin position="2"/>
        <end position="203"/>
    </location>
</feature>
<dbReference type="GO" id="GO:0005886">
    <property type="term" value="C:plasma membrane"/>
    <property type="evidence" value="ECO:0007669"/>
    <property type="project" value="TreeGrafter"/>
</dbReference>
<dbReference type="InParanoid" id="F2LWF0"/>
<reference evidence="3" key="2">
    <citation type="submission" date="2011-03" db="EMBL/GenBank/DDBJ databases">
        <title>The complete genome of Hippea maritima DSM 10411.</title>
        <authorList>
            <consortium name="US DOE Joint Genome Institute (JGI-PGF)"/>
            <person name="Lucas S."/>
            <person name="Copeland A."/>
            <person name="Lapidus A."/>
            <person name="Bruce D."/>
            <person name="Goodwin L."/>
            <person name="Pitluck S."/>
            <person name="Peters L."/>
            <person name="Kyrpides N."/>
            <person name="Mavromatis K."/>
            <person name="Pagani I."/>
            <person name="Ivanova N."/>
            <person name="Mikhailova N."/>
            <person name="Lu M."/>
            <person name="Detter J.C."/>
            <person name="Tapia R."/>
            <person name="Han C."/>
            <person name="Land M."/>
            <person name="Hauser L."/>
            <person name="Markowitz V."/>
            <person name="Cheng J.-F."/>
            <person name="Hugenholtz P."/>
            <person name="Woyke T."/>
            <person name="Wu D."/>
            <person name="Spring S."/>
            <person name="Schroeder M."/>
            <person name="Brambilla E."/>
            <person name="Klenk H.-P."/>
            <person name="Eisen J.A."/>
        </authorList>
    </citation>
    <scope>NUCLEOTIDE SEQUENCE [LARGE SCALE GENOMIC DNA]</scope>
    <source>
        <strain evidence="3">ATCC 700847 / DSM 10411 / MH2</strain>
    </source>
</reference>
<proteinExistence type="predicted"/>
<dbReference type="PROSITE" id="PS50893">
    <property type="entry name" value="ABC_TRANSPORTER_2"/>
    <property type="match status" value="1"/>
</dbReference>
<dbReference type="InterPro" id="IPR003439">
    <property type="entry name" value="ABC_transporter-like_ATP-bd"/>
</dbReference>
<dbReference type="InterPro" id="IPR027417">
    <property type="entry name" value="P-loop_NTPase"/>
</dbReference>
<dbReference type="RefSeq" id="WP_013681041.1">
    <property type="nucleotide sequence ID" value="NC_015318.1"/>
</dbReference>
<dbReference type="Pfam" id="PF00005">
    <property type="entry name" value="ABC_tran"/>
    <property type="match status" value="1"/>
</dbReference>
<dbReference type="InterPro" id="IPR015854">
    <property type="entry name" value="ABC_transpr_LolD-like"/>
</dbReference>
<dbReference type="SUPFAM" id="SSF52540">
    <property type="entry name" value="P-loop containing nucleoside triphosphate hydrolases"/>
    <property type="match status" value="1"/>
</dbReference>
<organism evidence="2 3">
    <name type="scientific">Hippea maritima (strain ATCC 700847 / DSM 10411 / MH2)</name>
    <dbReference type="NCBI Taxonomy" id="760142"/>
    <lineage>
        <taxon>Bacteria</taxon>
        <taxon>Pseudomonadati</taxon>
        <taxon>Campylobacterota</taxon>
        <taxon>Desulfurellia</taxon>
        <taxon>Desulfurellales</taxon>
        <taxon>Hippeaceae</taxon>
        <taxon>Hippea</taxon>
    </lineage>
</organism>
<dbReference type="GO" id="GO:0016887">
    <property type="term" value="F:ATP hydrolysis activity"/>
    <property type="evidence" value="ECO:0007669"/>
    <property type="project" value="InterPro"/>
</dbReference>
<dbReference type="PANTHER" id="PTHR24220">
    <property type="entry name" value="IMPORT ATP-BINDING PROTEIN"/>
    <property type="match status" value="1"/>
</dbReference>
<accession>F2LWF0</accession>
<evidence type="ECO:0000259" key="1">
    <source>
        <dbReference type="PROSITE" id="PS50893"/>
    </source>
</evidence>
<dbReference type="STRING" id="760142.Hipma_0013"/>
<gene>
    <name evidence="2" type="ordered locus">Hipma_0013</name>
</gene>
<dbReference type="PANTHER" id="PTHR24220:SF470">
    <property type="entry name" value="CELL DIVISION ATP-BINDING PROTEIN FTSE"/>
    <property type="match status" value="1"/>
</dbReference>
<dbReference type="OrthoDB" id="5502941at2"/>
<reference evidence="2 3" key="1">
    <citation type="journal article" date="2011" name="Stand. Genomic Sci.">
        <title>Complete genome sequence of the thermophilic sulfur-reducer Hippea maritima type strain (MH(2)).</title>
        <authorList>
            <person name="Huntemann M."/>
            <person name="Lu M."/>
            <person name="Nolan M."/>
            <person name="Lapidus A."/>
            <person name="Lucas S."/>
            <person name="Hammon N."/>
            <person name="Deshpande S."/>
            <person name="Cheng J.F."/>
            <person name="Tapia R."/>
            <person name="Han C."/>
            <person name="Goodwin L."/>
            <person name="Pitluck S."/>
            <person name="Liolios K."/>
            <person name="Pagani I."/>
            <person name="Ivanova N."/>
            <person name="Ovchinikova G."/>
            <person name="Pati A."/>
            <person name="Chen A."/>
            <person name="Palaniappan K."/>
            <person name="Land M."/>
            <person name="Hauser L."/>
            <person name="Jeffries C.D."/>
            <person name="Detter J.C."/>
            <person name="Brambilla E.M."/>
            <person name="Rohde M."/>
            <person name="Spring S."/>
            <person name="Goker M."/>
            <person name="Woyke T."/>
            <person name="Bristow J."/>
            <person name="Eisen J.A."/>
            <person name="Markowitz V."/>
            <person name="Hugenholtz P."/>
            <person name="Kyrpides N.C."/>
            <person name="Klenk H.P."/>
            <person name="Mavromatis K."/>
        </authorList>
    </citation>
    <scope>NUCLEOTIDE SEQUENCE [LARGE SCALE GENOMIC DNA]</scope>
    <source>
        <strain evidence="3">ATCC 700847 / DSM 10411 / MH2</strain>
    </source>
</reference>